<dbReference type="AlphaFoldDB" id="A0AAV9V5Z0"/>
<dbReference type="PANTHER" id="PTHR15237">
    <property type="entry name" value="DNA REPAIR PROTEIN RAD9"/>
    <property type="match status" value="1"/>
</dbReference>
<evidence type="ECO:0000313" key="3">
    <source>
        <dbReference type="Proteomes" id="UP001375240"/>
    </source>
</evidence>
<dbReference type="InterPro" id="IPR007268">
    <property type="entry name" value="Rad9/Ddc1"/>
</dbReference>
<sequence length="558" mass="60187">MSTLNITLSPLAVDRLYEALSCLAKFGDYVTLEARRNKLNLRTLNSTHSAHVLICVAGDTFCDAYNFVPDPSKLGDSPLFSSNGSQSSARVEEGAFVCKINVKALLPVFRGRYVQEAVNKERDESLVQGIEKCEISLHERENRVQCRLVIKLFCRHGVVKIFKLQYEEADIMYATFLKEWGVNRWTIRAGELKKWMEHFGPKAEHLDIGSEEDRANFTSFSEKIVDGAQILKHPLQTSIELDLIEFHEFQVARDTHIAINVKDFKAMVTHAGTLDQVQISAAYGEAGQPMQVTYDQNGMFCEFTLMTRKKGAAGPAGAGKAEPVAKIVMHRGTSAAAATSARAGSRETSAPPIKVQPQSSATRKVNTPTPGPSAGPLPSSASVHAAAPSIPPTASRAASSKSASGSAEMPPPPPPLRVTPRSGSVSAASDSSLSRGTPASARQPSLSLGFKGSLQPRPSQSLFLMDEDDDDDLFGPTPAGGVDDGIEGLLDDLDDDDVLGWDASLDSERVSFVELQERAVNADAGRKAAPAAEKQESEEGSYVGPTQRRDVVKGLFDD</sequence>
<dbReference type="Proteomes" id="UP001375240">
    <property type="component" value="Unassembled WGS sequence"/>
</dbReference>
<feature type="region of interest" description="Disordered" evidence="1">
    <location>
        <begin position="521"/>
        <end position="558"/>
    </location>
</feature>
<dbReference type="Pfam" id="PF04139">
    <property type="entry name" value="Rad9"/>
    <property type="match status" value="1"/>
</dbReference>
<dbReference type="EMBL" id="JAVHNQ010000002">
    <property type="protein sequence ID" value="KAK6354829.1"/>
    <property type="molecule type" value="Genomic_DNA"/>
</dbReference>
<dbReference type="PANTHER" id="PTHR15237:SF0">
    <property type="entry name" value="CELL CYCLE CHECKPOINT CONTROL PROTEIN"/>
    <property type="match status" value="1"/>
</dbReference>
<evidence type="ECO:0008006" key="4">
    <source>
        <dbReference type="Google" id="ProtNLM"/>
    </source>
</evidence>
<feature type="compositionally biased region" description="Low complexity" evidence="1">
    <location>
        <begin position="335"/>
        <end position="350"/>
    </location>
</feature>
<feature type="compositionally biased region" description="Basic and acidic residues" evidence="1">
    <location>
        <begin position="547"/>
        <end position="558"/>
    </location>
</feature>
<feature type="compositionally biased region" description="Low complexity" evidence="1">
    <location>
        <begin position="376"/>
        <end position="407"/>
    </location>
</feature>
<feature type="compositionally biased region" description="Polar residues" evidence="1">
    <location>
        <begin position="356"/>
        <end position="366"/>
    </location>
</feature>
<keyword evidence="3" id="KW-1185">Reference proteome</keyword>
<dbReference type="GO" id="GO:0030896">
    <property type="term" value="C:checkpoint clamp complex"/>
    <property type="evidence" value="ECO:0007669"/>
    <property type="project" value="InterPro"/>
</dbReference>
<evidence type="ECO:0000256" key="1">
    <source>
        <dbReference type="SAM" id="MobiDB-lite"/>
    </source>
</evidence>
<evidence type="ECO:0000313" key="2">
    <source>
        <dbReference type="EMBL" id="KAK6354829.1"/>
    </source>
</evidence>
<feature type="region of interest" description="Disordered" evidence="1">
    <location>
        <begin position="335"/>
        <end position="489"/>
    </location>
</feature>
<dbReference type="SUPFAM" id="SSF55979">
    <property type="entry name" value="DNA clamp"/>
    <property type="match status" value="1"/>
</dbReference>
<comment type="caution">
    <text evidence="2">The sequence shown here is derived from an EMBL/GenBank/DDBJ whole genome shotgun (WGS) entry which is preliminary data.</text>
</comment>
<proteinExistence type="predicted"/>
<protein>
    <recommendedName>
        <fullName evidence="4">DNA repair protein rad9</fullName>
    </recommendedName>
</protein>
<name>A0AAV9V5Z0_9PEZI</name>
<accession>A0AAV9V5Z0</accession>
<gene>
    <name evidence="2" type="ORF">TWF696_003961</name>
</gene>
<feature type="compositionally biased region" description="Low complexity" evidence="1">
    <location>
        <begin position="421"/>
        <end position="436"/>
    </location>
</feature>
<dbReference type="GO" id="GO:0071479">
    <property type="term" value="P:cellular response to ionizing radiation"/>
    <property type="evidence" value="ECO:0007669"/>
    <property type="project" value="TreeGrafter"/>
</dbReference>
<dbReference type="GO" id="GO:0000076">
    <property type="term" value="P:DNA replication checkpoint signaling"/>
    <property type="evidence" value="ECO:0007669"/>
    <property type="project" value="TreeGrafter"/>
</dbReference>
<dbReference type="InterPro" id="IPR046938">
    <property type="entry name" value="DNA_clamp_sf"/>
</dbReference>
<reference evidence="2 3" key="1">
    <citation type="submission" date="2019-10" db="EMBL/GenBank/DDBJ databases">
        <authorList>
            <person name="Palmer J.M."/>
        </authorList>
    </citation>
    <scope>NUCLEOTIDE SEQUENCE [LARGE SCALE GENOMIC DNA]</scope>
    <source>
        <strain evidence="2 3">TWF696</strain>
    </source>
</reference>
<dbReference type="Gene3D" id="3.70.10.10">
    <property type="match status" value="1"/>
</dbReference>
<organism evidence="2 3">
    <name type="scientific">Orbilia brochopaga</name>
    <dbReference type="NCBI Taxonomy" id="3140254"/>
    <lineage>
        <taxon>Eukaryota</taxon>
        <taxon>Fungi</taxon>
        <taxon>Dikarya</taxon>
        <taxon>Ascomycota</taxon>
        <taxon>Pezizomycotina</taxon>
        <taxon>Orbiliomycetes</taxon>
        <taxon>Orbiliales</taxon>
        <taxon>Orbiliaceae</taxon>
        <taxon>Orbilia</taxon>
    </lineage>
</organism>
<dbReference type="GO" id="GO:0031573">
    <property type="term" value="P:mitotic intra-S DNA damage checkpoint signaling"/>
    <property type="evidence" value="ECO:0007669"/>
    <property type="project" value="TreeGrafter"/>
</dbReference>
<dbReference type="GO" id="GO:0006281">
    <property type="term" value="P:DNA repair"/>
    <property type="evidence" value="ECO:0007669"/>
    <property type="project" value="TreeGrafter"/>
</dbReference>